<dbReference type="AlphaFoldDB" id="A0AAP4TX17"/>
<dbReference type="Proteomes" id="UP001170481">
    <property type="component" value="Unassembled WGS sequence"/>
</dbReference>
<name>A0AAP4TX17_9GAMM</name>
<evidence type="ECO:0000313" key="2">
    <source>
        <dbReference type="Proteomes" id="UP001170481"/>
    </source>
</evidence>
<comment type="caution">
    <text evidence="1">The sequence shown here is derived from an EMBL/GenBank/DDBJ whole genome shotgun (WGS) entry which is preliminary data.</text>
</comment>
<dbReference type="RefSeq" id="WP_279854597.1">
    <property type="nucleotide sequence ID" value="NZ_JAUORK010000001.1"/>
</dbReference>
<dbReference type="EMBL" id="JAUORK010000001">
    <property type="protein sequence ID" value="MDO6670526.1"/>
    <property type="molecule type" value="Genomic_DNA"/>
</dbReference>
<evidence type="ECO:0008006" key="3">
    <source>
        <dbReference type="Google" id="ProtNLM"/>
    </source>
</evidence>
<evidence type="ECO:0000313" key="1">
    <source>
        <dbReference type="EMBL" id="MDO6670526.1"/>
    </source>
</evidence>
<accession>A0AAP4TX17</accession>
<proteinExistence type="predicted"/>
<gene>
    <name evidence="1" type="ORF">Q4535_00200</name>
</gene>
<reference evidence="1" key="1">
    <citation type="submission" date="2023-07" db="EMBL/GenBank/DDBJ databases">
        <title>Genome content predicts the carbon catabolic preferences of heterotrophic bacteria.</title>
        <authorList>
            <person name="Gralka M."/>
        </authorList>
    </citation>
    <scope>NUCLEOTIDE SEQUENCE</scope>
    <source>
        <strain evidence="1">C2R13</strain>
    </source>
</reference>
<sequence>MDDLCHYDTILQQLRSDYKKAIERQDVSAIYSVDDDNISGIFLSKPSEDYFNVSPRIMVVGQEPRGWRDKACKVKNNLEVDEVDLQESMNKTLEFARSGGKTSKFFQFYRKIAKEVHLANKDAIIWSNQFCVSSNKKSPVKTDKDKFAIIKDLSNDLLKAQFNNLRPDVVIFTTGPSRDKYIKECFPELETIEVIVPRRLWYFKVGSVHCFRITHPRYLRGNKMWGQVIEHVKEVC</sequence>
<protein>
    <recommendedName>
        <fullName evidence="3">Uracil DNA glycosylase superfamily protein</fullName>
    </recommendedName>
</protein>
<organism evidence="1 2">
    <name type="scientific">Cobetia amphilecti</name>
    <dbReference type="NCBI Taxonomy" id="1055104"/>
    <lineage>
        <taxon>Bacteria</taxon>
        <taxon>Pseudomonadati</taxon>
        <taxon>Pseudomonadota</taxon>
        <taxon>Gammaproteobacteria</taxon>
        <taxon>Oceanospirillales</taxon>
        <taxon>Halomonadaceae</taxon>
        <taxon>Cobetia</taxon>
    </lineage>
</organism>